<sequence length="91" mass="10320">MDEDESNGEEGGEKRIYSASFFREVMDVDPMCGLSPQMRIILQAYDNDLEQEAIVCAIDGFSDDHKMVHTRFYGNQDLLDPLLQELDSLGT</sequence>
<evidence type="ECO:0000313" key="1">
    <source>
        <dbReference type="EMBL" id="KAF7724625.1"/>
    </source>
</evidence>
<protein>
    <submittedName>
        <fullName evidence="1">Uncharacterized protein</fullName>
    </submittedName>
</protein>
<proteinExistence type="predicted"/>
<dbReference type="EMBL" id="JABAYA010000115">
    <property type="protein sequence ID" value="KAF7724625.1"/>
    <property type="molecule type" value="Genomic_DNA"/>
</dbReference>
<accession>A0A8H7BMV9</accession>
<gene>
    <name evidence="1" type="ORF">EC973_000869</name>
</gene>
<keyword evidence="2" id="KW-1185">Reference proteome</keyword>
<reference evidence="1" key="1">
    <citation type="submission" date="2020-01" db="EMBL/GenBank/DDBJ databases">
        <title>Genome Sequencing of Three Apophysomyces-Like Fungal Strains Confirms a Novel Fungal Genus in the Mucoromycota with divergent Burkholderia-like Endosymbiotic Bacteria.</title>
        <authorList>
            <person name="Stajich J.E."/>
            <person name="Macias A.M."/>
            <person name="Carter-House D."/>
            <person name="Lovett B."/>
            <person name="Kasson L.R."/>
            <person name="Berry K."/>
            <person name="Grigoriev I."/>
            <person name="Chang Y."/>
            <person name="Spatafora J."/>
            <person name="Kasson M.T."/>
        </authorList>
    </citation>
    <scope>NUCLEOTIDE SEQUENCE</scope>
    <source>
        <strain evidence="1">NRRL A-21654</strain>
    </source>
</reference>
<organism evidence="1 2">
    <name type="scientific">Apophysomyces ossiformis</name>
    <dbReference type="NCBI Taxonomy" id="679940"/>
    <lineage>
        <taxon>Eukaryota</taxon>
        <taxon>Fungi</taxon>
        <taxon>Fungi incertae sedis</taxon>
        <taxon>Mucoromycota</taxon>
        <taxon>Mucoromycotina</taxon>
        <taxon>Mucoromycetes</taxon>
        <taxon>Mucorales</taxon>
        <taxon>Mucorineae</taxon>
        <taxon>Mucoraceae</taxon>
        <taxon>Apophysomyces</taxon>
    </lineage>
</organism>
<name>A0A8H7BMV9_9FUNG</name>
<comment type="caution">
    <text evidence="1">The sequence shown here is derived from an EMBL/GenBank/DDBJ whole genome shotgun (WGS) entry which is preliminary data.</text>
</comment>
<dbReference type="AlphaFoldDB" id="A0A8H7BMV9"/>
<dbReference type="Proteomes" id="UP000605846">
    <property type="component" value="Unassembled WGS sequence"/>
</dbReference>
<evidence type="ECO:0000313" key="2">
    <source>
        <dbReference type="Proteomes" id="UP000605846"/>
    </source>
</evidence>